<dbReference type="PANTHER" id="PTHR39338:SF6">
    <property type="entry name" value="BLL5662 PROTEIN"/>
    <property type="match status" value="1"/>
</dbReference>
<proteinExistence type="predicted"/>
<dbReference type="RefSeq" id="WP_224123802.1">
    <property type="nucleotide sequence ID" value="NZ_JAIQZJ010000008.1"/>
</dbReference>
<evidence type="ECO:0000313" key="2">
    <source>
        <dbReference type="Proteomes" id="UP000780875"/>
    </source>
</evidence>
<name>A0ABS7UEK2_9ACTN</name>
<dbReference type="PIRSF" id="PIRSF010256">
    <property type="entry name" value="CoxE_vWa"/>
    <property type="match status" value="1"/>
</dbReference>
<dbReference type="InterPro" id="IPR036465">
    <property type="entry name" value="vWFA_dom_sf"/>
</dbReference>
<dbReference type="Proteomes" id="UP000780875">
    <property type="component" value="Unassembled WGS sequence"/>
</dbReference>
<evidence type="ECO:0000313" key="1">
    <source>
        <dbReference type="EMBL" id="MBZ5739434.1"/>
    </source>
</evidence>
<dbReference type="CDD" id="cd00198">
    <property type="entry name" value="vWFA"/>
    <property type="match status" value="1"/>
</dbReference>
<accession>A0ABS7UEK2</accession>
<protein>
    <submittedName>
        <fullName evidence="1">VWA domain-containing protein</fullName>
    </submittedName>
</protein>
<dbReference type="PANTHER" id="PTHR39338">
    <property type="entry name" value="BLL5662 PROTEIN-RELATED"/>
    <property type="match status" value="1"/>
</dbReference>
<dbReference type="InterPro" id="IPR008912">
    <property type="entry name" value="Uncharacterised_CoxE"/>
</dbReference>
<comment type="caution">
    <text evidence="1">The sequence shown here is derived from an EMBL/GenBank/DDBJ whole genome shotgun (WGS) entry which is preliminary data.</text>
</comment>
<dbReference type="Pfam" id="PF05762">
    <property type="entry name" value="VWA_CoxE"/>
    <property type="match status" value="1"/>
</dbReference>
<keyword evidence="2" id="KW-1185">Reference proteome</keyword>
<gene>
    <name evidence="1" type="ORF">K8U61_14775</name>
</gene>
<dbReference type="InterPro" id="IPR011195">
    <property type="entry name" value="UCP010256"/>
</dbReference>
<dbReference type="EMBL" id="JAIQZJ010000008">
    <property type="protein sequence ID" value="MBZ5739434.1"/>
    <property type="molecule type" value="Genomic_DNA"/>
</dbReference>
<dbReference type="Gene3D" id="3.40.50.410">
    <property type="entry name" value="von Willebrand factor, type A domain"/>
    <property type="match status" value="1"/>
</dbReference>
<dbReference type="SUPFAM" id="SSF53300">
    <property type="entry name" value="vWA-like"/>
    <property type="match status" value="1"/>
</dbReference>
<reference evidence="1 2" key="1">
    <citation type="submission" date="2021-09" db="EMBL/GenBank/DDBJ databases">
        <title>Whole genome sequence of Nocardioides sp. GBK3QG-3.</title>
        <authorList>
            <person name="Tuo L."/>
        </authorList>
    </citation>
    <scope>NUCLEOTIDE SEQUENCE [LARGE SCALE GENOMIC DNA]</scope>
    <source>
        <strain evidence="1 2">GBK3QG-3</strain>
    </source>
</reference>
<organism evidence="1 2">
    <name type="scientific">Nocardioides mangrovi</name>
    <dbReference type="NCBI Taxonomy" id="2874580"/>
    <lineage>
        <taxon>Bacteria</taxon>
        <taxon>Bacillati</taxon>
        <taxon>Actinomycetota</taxon>
        <taxon>Actinomycetes</taxon>
        <taxon>Propionibacteriales</taxon>
        <taxon>Nocardioidaceae</taxon>
        <taxon>Nocardioides</taxon>
    </lineage>
</organism>
<sequence length="379" mass="42181">MTDRAAGPAPVDPFLETLVGFGWALRDAGVPVGTGDVLTYCAAMEPLDPTDLLDLYWAGRTTLVTRRDQLPTYHRIFREWFLGVPGPPDESRPFNRPDPVEAWAELQLPEPEQTDEEREQEEAPMGLVGSTVATLRTKSFAECSPDELAALRRILRTVRLTPPRRRTRRTTPADTGRRLDLRRTVRAALRTHGDPVTLHRRERRLRQRPLVLVLDVSGSMADYSRALLQWAHVTSRATRRVEVFCFGTRLTRITRALEHRRPDDALARAAEAVVDWEGGTRIGASLDEFVRTWGRRGLARGAVVVICSDGLDRGDPALLETAMERLARLSHRIVWLDPHAGSGGTSLGMAVAAPYVDETVSARDLAGLEDLAGRLVALR</sequence>